<evidence type="ECO:0000313" key="3">
    <source>
        <dbReference type="EMBL" id="TNV83987.1"/>
    </source>
</evidence>
<protein>
    <submittedName>
        <fullName evidence="3">Uncharacterized protein</fullName>
    </submittedName>
</protein>
<evidence type="ECO:0000256" key="2">
    <source>
        <dbReference type="SAM" id="MobiDB-lite"/>
    </source>
</evidence>
<feature type="compositionally biased region" description="Polar residues" evidence="2">
    <location>
        <begin position="639"/>
        <end position="655"/>
    </location>
</feature>
<evidence type="ECO:0000256" key="1">
    <source>
        <dbReference type="SAM" id="Coils"/>
    </source>
</evidence>
<reference evidence="3" key="1">
    <citation type="submission" date="2019-06" db="EMBL/GenBank/DDBJ databases">
        <authorList>
            <person name="Zheng W."/>
        </authorList>
    </citation>
    <scope>NUCLEOTIDE SEQUENCE</scope>
    <source>
        <strain evidence="3">QDHG01</strain>
    </source>
</reference>
<gene>
    <name evidence="3" type="ORF">FGO68_gene15376</name>
</gene>
<evidence type="ECO:0000313" key="4">
    <source>
        <dbReference type="Proteomes" id="UP000785679"/>
    </source>
</evidence>
<keyword evidence="1" id="KW-0175">Coiled coil</keyword>
<dbReference type="OrthoDB" id="10685883at2759"/>
<comment type="caution">
    <text evidence="3">The sequence shown here is derived from an EMBL/GenBank/DDBJ whole genome shotgun (WGS) entry which is preliminary data.</text>
</comment>
<feature type="region of interest" description="Disordered" evidence="2">
    <location>
        <begin position="639"/>
        <end position="695"/>
    </location>
</feature>
<accession>A0A8J8T693</accession>
<sequence>MDSNISKSPHTAQHHSLSHLVAYSLVGKNSLNQTTPQQTNHTMPALNATTFGSQGSSFNNTPQSSGVPVLNPMPPGSAAMKVTSFEQAYRQKLKEKINDSVSLSIQNQQQQQKIFNMQEVNRMSPNQTMNAAIFPQSALLAMDLSSKRLTPSNSSVANQPQHTYASIAAGARLSTHDMGLERPFKTEDSVHISRNDQVSTITQQKNDSSNQQIDSIFERISNLRRTLKQTVPAPSESSHIKREDSSRLSQNQDYSRLSMVQNDQISQNNNSMAQRSERQVVNQTQGSFRSQNNVLSPPTDVYRQYTNTGLTNEEHHQPNINSSQIISGSQSVIIQESLQNTQQNPLHYQSLPPTSHQQDQFGKIVNTPAFSLEHRQSIQDLEDRVKGEMDRKYQSRLSELEKRSLYLDKTLEIIEEMKQKFFNYEQQQSDYNSLLLKYNQLLYQTSQNPSQDHFNKGSISTNNPYSDNLYQNNQQIGGSLSYLNSNDTNQHFPPSHLQWQSIPQQNNVNSQEDTRTTPLVNFQISTMGDDDVSQSERGASIHLQKVQQSVETLDQHQKALDTQIQSTLVALEQQSQSLMEALPPGQQSLINYQRSQSPPERDTKGCTLSQQESVQMQHKYSNADLVEDRVKPVSRAINRFSNTQGQKPKQNPSRSNSKENHQPLQRNSSQKQNPRAFVKSPPPPSQGRLSVGYVSTNSGQKFGMYQQIKTANKGSAKRLPFQEQQIHHQTSVERKTTTGFSPSRFVAGRSQDKSENENINLELEAFSKQTFAELHKKIDLLETQKKALKEKLKTQTTQQCCCADLKLQHEEREKALTQLAEHWRGKTQLLVAKYYKALQVIREDQNKIRGITVEAIQQMRNMQDKVITSILKKQRETQVYYEKKLKKQDKELKEAKKRLIAVRYAQLNSGKGQEMQAPPR</sequence>
<feature type="compositionally biased region" description="Polar residues" evidence="2">
    <location>
        <begin position="662"/>
        <end position="673"/>
    </location>
</feature>
<name>A0A8J8T693_HALGN</name>
<dbReference type="EMBL" id="RRYP01003245">
    <property type="protein sequence ID" value="TNV83987.1"/>
    <property type="molecule type" value="Genomic_DNA"/>
</dbReference>
<feature type="region of interest" description="Disordered" evidence="2">
    <location>
        <begin position="268"/>
        <end position="304"/>
    </location>
</feature>
<organism evidence="3 4">
    <name type="scientific">Halteria grandinella</name>
    <dbReference type="NCBI Taxonomy" id="5974"/>
    <lineage>
        <taxon>Eukaryota</taxon>
        <taxon>Sar</taxon>
        <taxon>Alveolata</taxon>
        <taxon>Ciliophora</taxon>
        <taxon>Intramacronucleata</taxon>
        <taxon>Spirotrichea</taxon>
        <taxon>Stichotrichia</taxon>
        <taxon>Sporadotrichida</taxon>
        <taxon>Halteriidae</taxon>
        <taxon>Halteria</taxon>
    </lineage>
</organism>
<feature type="region of interest" description="Disordered" evidence="2">
    <location>
        <begin position="189"/>
        <end position="212"/>
    </location>
</feature>
<dbReference type="Proteomes" id="UP000785679">
    <property type="component" value="Unassembled WGS sequence"/>
</dbReference>
<feature type="coiled-coil region" evidence="1">
    <location>
        <begin position="771"/>
        <end position="798"/>
    </location>
</feature>
<feature type="region of interest" description="Disordered" evidence="2">
    <location>
        <begin position="31"/>
        <end position="64"/>
    </location>
</feature>
<feature type="compositionally biased region" description="Polar residues" evidence="2">
    <location>
        <begin position="268"/>
        <end position="296"/>
    </location>
</feature>
<feature type="region of interest" description="Disordered" evidence="2">
    <location>
        <begin position="726"/>
        <end position="754"/>
    </location>
</feature>
<feature type="compositionally biased region" description="Polar residues" evidence="2">
    <location>
        <begin position="195"/>
        <end position="212"/>
    </location>
</feature>
<dbReference type="AlphaFoldDB" id="A0A8J8T693"/>
<proteinExistence type="predicted"/>
<keyword evidence="4" id="KW-1185">Reference proteome</keyword>
<feature type="region of interest" description="Disordered" evidence="2">
    <location>
        <begin position="229"/>
        <end position="252"/>
    </location>
</feature>